<feature type="site" description="Transition state stabilizer" evidence="17">
    <location>
        <position position="62"/>
    </location>
</feature>
<evidence type="ECO:0000256" key="8">
    <source>
        <dbReference type="ARBA" id="ARBA00023002"/>
    </source>
</evidence>
<keyword evidence="6 16" id="KW-0479">Metal-binding</keyword>
<keyword evidence="10 18" id="KW-1015">Disulfide bond</keyword>
<keyword evidence="4 19" id="KW-0575">Peroxidase</keyword>
<dbReference type="InterPro" id="IPR002016">
    <property type="entry name" value="Haem_peroxidase"/>
</dbReference>
<feature type="binding site" evidence="16">
    <location>
        <position position="70"/>
    </location>
    <ligand>
        <name>Ca(2+)</name>
        <dbReference type="ChEBI" id="CHEBI:29108"/>
        <label>1</label>
    </ligand>
</feature>
<dbReference type="PRINTS" id="PR00461">
    <property type="entry name" value="PLPEROXIDASE"/>
</dbReference>
<protein>
    <recommendedName>
        <fullName evidence="3 19">Peroxidase</fullName>
        <ecNumber evidence="3 19">1.11.1.7</ecNumber>
    </recommendedName>
</protein>
<dbReference type="GO" id="GO:0006979">
    <property type="term" value="P:response to oxidative stress"/>
    <property type="evidence" value="ECO:0007669"/>
    <property type="project" value="UniProtKB-UniRule"/>
</dbReference>
<dbReference type="GO" id="GO:0046872">
    <property type="term" value="F:metal ion binding"/>
    <property type="evidence" value="ECO:0007669"/>
    <property type="project" value="UniProtKB-UniRule"/>
</dbReference>
<dbReference type="PANTHER" id="PTHR31517:SF84">
    <property type="entry name" value="PEROXIDASE"/>
    <property type="match status" value="1"/>
</dbReference>
<comment type="similarity">
    <text evidence="2">Belongs to the peroxidase family. Ascorbate peroxidase subfamily.</text>
</comment>
<name>M7YU99_TRIUA</name>
<evidence type="ECO:0000256" key="3">
    <source>
        <dbReference type="ARBA" id="ARBA00012313"/>
    </source>
</evidence>
<keyword evidence="8 19" id="KW-0560">Oxidoreductase</keyword>
<keyword evidence="19" id="KW-0732">Signal</keyword>
<dbReference type="eggNOG" id="ENOG502QPX7">
    <property type="taxonomic scope" value="Eukaryota"/>
</dbReference>
<dbReference type="GO" id="GO:0140825">
    <property type="term" value="F:lactoperoxidase activity"/>
    <property type="evidence" value="ECO:0007669"/>
    <property type="project" value="UniProtKB-EC"/>
</dbReference>
<dbReference type="CDD" id="cd00693">
    <property type="entry name" value="secretory_peroxidase"/>
    <property type="match status" value="1"/>
</dbReference>
<feature type="binding site" description="axial binding residue" evidence="16">
    <location>
        <position position="190"/>
    </location>
    <ligand>
        <name>heme b</name>
        <dbReference type="ChEBI" id="CHEBI:60344"/>
    </ligand>
    <ligandPart>
        <name>Fe</name>
        <dbReference type="ChEBI" id="CHEBI:18248"/>
    </ligandPart>
</feature>
<feature type="binding site" evidence="16">
    <location>
        <position position="89"/>
    </location>
    <ligand>
        <name>Ca(2+)</name>
        <dbReference type="ChEBI" id="CHEBI:29108"/>
        <label>1</label>
    </ligand>
</feature>
<dbReference type="PRINTS" id="PR00458">
    <property type="entry name" value="PEROXIDASE"/>
</dbReference>
<dbReference type="OMA" id="NNQVTDP"/>
<dbReference type="Gramene" id="TuG1812G0100000958.01.T01">
    <property type="protein sequence ID" value="TuG1812G0100000958.01.T01"/>
    <property type="gene ID" value="TuG1812G0100000958.01"/>
</dbReference>
<comment type="function">
    <text evidence="19">Removal of H(2)O(2), oxidation of toxic reductants, biosynthesis and degradation of lignin, suberization, auxin catabolism, response to environmental stresses such as wounding, pathogen attack and oxidative stress.</text>
</comment>
<evidence type="ECO:0000256" key="19">
    <source>
        <dbReference type="RuleBase" id="RU362060"/>
    </source>
</evidence>
<dbReference type="PROSITE" id="PS00436">
    <property type="entry name" value="PEROXIDASE_2"/>
    <property type="match status" value="1"/>
</dbReference>
<accession>M7YU99</accession>
<keyword evidence="13 19" id="KW-0376">Hydrogen peroxide</keyword>
<dbReference type="GeneID" id="125506575"/>
<dbReference type="OrthoDB" id="2113341at2759"/>
<dbReference type="PROSITE" id="PS00435">
    <property type="entry name" value="PEROXIDASE_1"/>
    <property type="match status" value="1"/>
</dbReference>
<dbReference type="AlphaFoldDB" id="M7YU99"/>
<dbReference type="Gene3D" id="1.10.420.10">
    <property type="entry name" value="Peroxidase, domain 2"/>
    <property type="match status" value="1"/>
</dbReference>
<reference evidence="21 23" key="1">
    <citation type="journal article" date="2013" name="Nature">
        <title>Draft genome of the wheat A-genome progenitor Triticum urartu.</title>
        <authorList>
            <person name="Ling H.Q."/>
            <person name="Zhao S."/>
            <person name="Liu D."/>
            <person name="Wang J."/>
            <person name="Sun H."/>
            <person name="Zhang C."/>
            <person name="Fan H."/>
            <person name="Li D."/>
            <person name="Dong L."/>
            <person name="Tao Y."/>
            <person name="Gao C."/>
            <person name="Wu H."/>
            <person name="Li Y."/>
            <person name="Cui Y."/>
            <person name="Guo X."/>
            <person name="Zheng S."/>
            <person name="Wang B."/>
            <person name="Yu K."/>
            <person name="Liang Q."/>
            <person name="Yang W."/>
            <person name="Lou X."/>
            <person name="Chen J."/>
            <person name="Feng M."/>
            <person name="Jian J."/>
            <person name="Zhang X."/>
            <person name="Luo G."/>
            <person name="Jiang Y."/>
            <person name="Liu J."/>
            <person name="Wang Z."/>
            <person name="Sha Y."/>
            <person name="Zhang B."/>
            <person name="Wu H."/>
            <person name="Tang D."/>
            <person name="Shen Q."/>
            <person name="Xue P."/>
            <person name="Zou S."/>
            <person name="Wang X."/>
            <person name="Liu X."/>
            <person name="Wang F."/>
            <person name="Yang Y."/>
            <person name="An X."/>
            <person name="Dong Z."/>
            <person name="Zhang K."/>
            <person name="Zhang X."/>
            <person name="Luo M.C."/>
            <person name="Dvorak J."/>
            <person name="Tong Y."/>
            <person name="Wang J."/>
            <person name="Yang H."/>
            <person name="Li Z."/>
            <person name="Wang D."/>
            <person name="Zhang A."/>
            <person name="Wang J."/>
        </authorList>
    </citation>
    <scope>NUCLEOTIDE SEQUENCE</scope>
    <source>
        <strain evidence="23">cv. G1812</strain>
    </source>
</reference>
<keyword evidence="5 19" id="KW-0349">Heme</keyword>
<evidence type="ECO:0000256" key="12">
    <source>
        <dbReference type="ARBA" id="ARBA00023283"/>
    </source>
</evidence>
<dbReference type="PANTHER" id="PTHR31517">
    <property type="match status" value="1"/>
</dbReference>
<dbReference type="RefSeq" id="XP_048527350.1">
    <property type="nucleotide sequence ID" value="XM_048671393.1"/>
</dbReference>
<feature type="disulfide bond" evidence="18">
    <location>
        <begin position="118"/>
        <end position="322"/>
    </location>
</feature>
<dbReference type="InterPro" id="IPR019793">
    <property type="entry name" value="Peroxidases_heam-ligand_BS"/>
</dbReference>
<gene>
    <name evidence="22" type="primary">LOC125506575</name>
    <name evidence="21" type="ORF">TRIUR3_27157</name>
</gene>
<keyword evidence="9 16" id="KW-0408">Iron</keyword>
<keyword evidence="19" id="KW-0964">Secreted</keyword>
<dbReference type="Proteomes" id="UP000015106">
    <property type="component" value="Chromosome 1"/>
</dbReference>
<evidence type="ECO:0000256" key="5">
    <source>
        <dbReference type="ARBA" id="ARBA00022617"/>
    </source>
</evidence>
<feature type="binding site" evidence="16">
    <location>
        <position position="72"/>
    </location>
    <ligand>
        <name>Ca(2+)</name>
        <dbReference type="ChEBI" id="CHEBI:29108"/>
        <label>1</label>
    </ligand>
</feature>
<dbReference type="STRING" id="4572.M7YU99"/>
<comment type="cofactor">
    <cofactor evidence="16 19">
        <name>heme b</name>
        <dbReference type="ChEBI" id="CHEBI:60344"/>
    </cofactor>
    <text evidence="16 19">Binds 1 heme b (iron(II)-protoporphyrin IX) group per subunit.</text>
</comment>
<evidence type="ECO:0000256" key="17">
    <source>
        <dbReference type="PIRSR" id="PIRSR600823-4"/>
    </source>
</evidence>
<evidence type="ECO:0000256" key="6">
    <source>
        <dbReference type="ARBA" id="ARBA00022723"/>
    </source>
</evidence>
<keyword evidence="23" id="KW-1185">Reference proteome</keyword>
<feature type="binding site" evidence="16">
    <location>
        <position position="67"/>
    </location>
    <ligand>
        <name>Ca(2+)</name>
        <dbReference type="ChEBI" id="CHEBI:29108"/>
        <label>1</label>
    </ligand>
</feature>
<feature type="signal peptide" evidence="19">
    <location>
        <begin position="1"/>
        <end position="23"/>
    </location>
</feature>
<evidence type="ECO:0000256" key="14">
    <source>
        <dbReference type="PIRSR" id="PIRSR600823-1"/>
    </source>
</evidence>
<keyword evidence="7 16" id="KW-0106">Calcium</keyword>
<dbReference type="InterPro" id="IPR010255">
    <property type="entry name" value="Haem_peroxidase_sf"/>
</dbReference>
<dbReference type="InterPro" id="IPR000823">
    <property type="entry name" value="Peroxidase_pln"/>
</dbReference>
<evidence type="ECO:0000259" key="20">
    <source>
        <dbReference type="PROSITE" id="PS50873"/>
    </source>
</evidence>
<comment type="catalytic activity">
    <reaction evidence="1 19">
        <text>2 a phenolic donor + H2O2 = 2 a phenolic radical donor + 2 H2O</text>
        <dbReference type="Rhea" id="RHEA:56136"/>
        <dbReference type="ChEBI" id="CHEBI:15377"/>
        <dbReference type="ChEBI" id="CHEBI:16240"/>
        <dbReference type="ChEBI" id="CHEBI:139520"/>
        <dbReference type="ChEBI" id="CHEBI:139521"/>
        <dbReference type="EC" id="1.11.1.7"/>
    </reaction>
</comment>
<comment type="similarity">
    <text evidence="19">Belongs to the peroxidase family. Classical plant (class III) peroxidase subfamily.</text>
</comment>
<dbReference type="Gene3D" id="1.10.520.10">
    <property type="match status" value="1"/>
</dbReference>
<dbReference type="GO" id="GO:0005576">
    <property type="term" value="C:extracellular region"/>
    <property type="evidence" value="ECO:0007669"/>
    <property type="project" value="UniProtKB-SubCell"/>
</dbReference>
<keyword evidence="12" id="KW-0873">Pyrrolidone carboxylic acid</keyword>
<feature type="domain" description="Plant heme peroxidase family profile" evidence="20">
    <location>
        <begin position="25"/>
        <end position="326"/>
    </location>
</feature>
<feature type="active site" description="Proton acceptor" evidence="14">
    <location>
        <position position="66"/>
    </location>
</feature>
<evidence type="ECO:0000313" key="22">
    <source>
        <dbReference type="EnsemblPlants" id="TuG1812G0100000958.01.T01"/>
    </source>
</evidence>
<dbReference type="SUPFAM" id="SSF48113">
    <property type="entry name" value="Heme-dependent peroxidases"/>
    <property type="match status" value="1"/>
</dbReference>
<dbReference type="EnsemblPlants" id="TuG1812G0100000958.01.T01">
    <property type="protein sequence ID" value="TuG1812G0100000958.01.T01"/>
    <property type="gene ID" value="TuG1812G0100000958.01"/>
</dbReference>
<dbReference type="EMBL" id="KD184132">
    <property type="protein sequence ID" value="EMS54268.1"/>
    <property type="molecule type" value="Genomic_DNA"/>
</dbReference>
<proteinExistence type="inferred from homology"/>
<evidence type="ECO:0000256" key="15">
    <source>
        <dbReference type="PIRSR" id="PIRSR600823-2"/>
    </source>
</evidence>
<evidence type="ECO:0000256" key="11">
    <source>
        <dbReference type="ARBA" id="ARBA00023180"/>
    </source>
</evidence>
<evidence type="ECO:0000256" key="2">
    <source>
        <dbReference type="ARBA" id="ARBA00006873"/>
    </source>
</evidence>
<feature type="binding site" evidence="16">
    <location>
        <position position="76"/>
    </location>
    <ligand>
        <name>Ca(2+)</name>
        <dbReference type="ChEBI" id="CHEBI:29108"/>
        <label>1</label>
    </ligand>
</feature>
<feature type="binding site" evidence="15">
    <location>
        <position position="160"/>
    </location>
    <ligand>
        <name>substrate</name>
    </ligand>
</feature>
<comment type="cofactor">
    <cofactor evidence="16 19">
        <name>Ca(2+)</name>
        <dbReference type="ChEBI" id="CHEBI:29108"/>
    </cofactor>
    <text evidence="16 19">Binds 2 calcium ions per subunit.</text>
</comment>
<feature type="disulfide bond" evidence="18">
    <location>
        <begin position="35"/>
        <end position="112"/>
    </location>
</feature>
<evidence type="ECO:0000256" key="13">
    <source>
        <dbReference type="ARBA" id="ARBA00023324"/>
    </source>
</evidence>
<comment type="subcellular location">
    <subcellularLocation>
        <location evidence="19">Secreted</location>
    </subcellularLocation>
</comment>
<dbReference type="GO" id="GO:0020037">
    <property type="term" value="F:heme binding"/>
    <property type="evidence" value="ECO:0007669"/>
    <property type="project" value="UniProtKB-UniRule"/>
</dbReference>
<keyword evidence="11" id="KW-0325">Glycoprotein</keyword>
<dbReference type="Pfam" id="PF00141">
    <property type="entry name" value="peroxidase"/>
    <property type="match status" value="1"/>
</dbReference>
<evidence type="ECO:0000256" key="18">
    <source>
        <dbReference type="PIRSR" id="PIRSR600823-5"/>
    </source>
</evidence>
<evidence type="ECO:0000256" key="4">
    <source>
        <dbReference type="ARBA" id="ARBA00022559"/>
    </source>
</evidence>
<evidence type="ECO:0000256" key="1">
    <source>
        <dbReference type="ARBA" id="ARBA00000189"/>
    </source>
</evidence>
<evidence type="ECO:0000313" key="21">
    <source>
        <dbReference type="EMBL" id="EMS54268.1"/>
    </source>
</evidence>
<evidence type="ECO:0000256" key="9">
    <source>
        <dbReference type="ARBA" id="ARBA00023004"/>
    </source>
</evidence>
<dbReference type="InterPro" id="IPR019794">
    <property type="entry name" value="Peroxidases_AS"/>
</dbReference>
<dbReference type="InterPro" id="IPR033905">
    <property type="entry name" value="Secretory_peroxidase"/>
</dbReference>
<dbReference type="PROSITE" id="PS50873">
    <property type="entry name" value="PEROXIDASE_4"/>
    <property type="match status" value="1"/>
</dbReference>
<evidence type="ECO:0000313" key="23">
    <source>
        <dbReference type="Proteomes" id="UP000015106"/>
    </source>
</evidence>
<evidence type="ECO:0000256" key="16">
    <source>
        <dbReference type="PIRSR" id="PIRSR600823-3"/>
    </source>
</evidence>
<feature type="chain" id="PRO_5010896064" description="Peroxidase" evidence="19">
    <location>
        <begin position="24"/>
        <end position="329"/>
    </location>
</feature>
<sequence length="329" mass="34898">MAANKVVVLMAFMAAALSSVSNAAGLQYSFYNSSCPKAEDTVRNVVQGMIRSDPTIGAAFVRLFFHDCFVRGCDASILLDPTANKPETEKTTIPLRGYEAVNKIKDAVEAVCPGVVSCADILAFAARDSTCTLGGFTFHMPSGRLDGFQSIADEVFQGIPSPAFQLQELLDSFAAKGLNAEDLVVLSGAHSFGLTHCNFVTPRLYPTVDPTMNATFATELKKVCPPPRNGGGFISVSNNRVTDPNKLSNQFYKNVASGQVLFTSDQTLMDETPTTGNKTAAMVADNAANPIAWIVRFAGAMVKMGGIEVLTGTGPGEVRKACNVTNNAS</sequence>
<dbReference type="EC" id="1.11.1.7" evidence="3 19"/>
<reference evidence="22" key="2">
    <citation type="submission" date="2018-03" db="EMBL/GenBank/DDBJ databases">
        <title>The Triticum urartu genome reveals the dynamic nature of wheat genome evolution.</title>
        <authorList>
            <person name="Ling H."/>
            <person name="Ma B."/>
            <person name="Shi X."/>
            <person name="Liu H."/>
            <person name="Dong L."/>
            <person name="Sun H."/>
            <person name="Cao Y."/>
            <person name="Gao Q."/>
            <person name="Zheng S."/>
            <person name="Li Y."/>
            <person name="Yu Y."/>
            <person name="Du H."/>
            <person name="Qi M."/>
            <person name="Li Y."/>
            <person name="Yu H."/>
            <person name="Cui Y."/>
            <person name="Wang N."/>
            <person name="Chen C."/>
            <person name="Wu H."/>
            <person name="Zhao Y."/>
            <person name="Zhang J."/>
            <person name="Li Y."/>
            <person name="Zhou W."/>
            <person name="Zhang B."/>
            <person name="Hu W."/>
            <person name="Eijk M."/>
            <person name="Tang J."/>
            <person name="Witsenboer H."/>
            <person name="Zhao S."/>
            <person name="Li Z."/>
            <person name="Zhang A."/>
            <person name="Wang D."/>
            <person name="Liang C."/>
        </authorList>
    </citation>
    <scope>NUCLEOTIDE SEQUENCE [LARGE SCALE GENOMIC DNA]</scope>
    <source>
        <strain evidence="22">cv. G1812</strain>
    </source>
</reference>
<dbReference type="FunFam" id="1.10.420.10:FF:000006">
    <property type="entry name" value="Peroxidase"/>
    <property type="match status" value="1"/>
</dbReference>
<evidence type="ECO:0000256" key="7">
    <source>
        <dbReference type="ARBA" id="ARBA00022837"/>
    </source>
</evidence>
<feature type="disulfide bond" evidence="18">
    <location>
        <begin position="68"/>
        <end position="73"/>
    </location>
</feature>
<dbReference type="GO" id="GO:0042744">
    <property type="term" value="P:hydrogen peroxide catabolic process"/>
    <property type="evidence" value="ECO:0007669"/>
    <property type="project" value="UniProtKB-KW"/>
</dbReference>
<feature type="disulfide bond" evidence="18">
    <location>
        <begin position="197"/>
        <end position="224"/>
    </location>
</feature>
<organism evidence="21">
    <name type="scientific">Triticum urartu</name>
    <name type="common">Red wild einkorn</name>
    <name type="synonym">Crithodium urartu</name>
    <dbReference type="NCBI Taxonomy" id="4572"/>
    <lineage>
        <taxon>Eukaryota</taxon>
        <taxon>Viridiplantae</taxon>
        <taxon>Streptophyta</taxon>
        <taxon>Embryophyta</taxon>
        <taxon>Tracheophyta</taxon>
        <taxon>Spermatophyta</taxon>
        <taxon>Magnoliopsida</taxon>
        <taxon>Liliopsida</taxon>
        <taxon>Poales</taxon>
        <taxon>Poaceae</taxon>
        <taxon>BOP clade</taxon>
        <taxon>Pooideae</taxon>
        <taxon>Triticodae</taxon>
        <taxon>Triticeae</taxon>
        <taxon>Triticinae</taxon>
        <taxon>Triticum</taxon>
    </lineage>
</organism>
<evidence type="ECO:0000256" key="10">
    <source>
        <dbReference type="ARBA" id="ARBA00023157"/>
    </source>
</evidence>
<reference evidence="22" key="3">
    <citation type="submission" date="2022-06" db="UniProtKB">
        <authorList>
            <consortium name="EnsemblPlants"/>
        </authorList>
    </citation>
    <scope>IDENTIFICATION</scope>
</reference>
<feature type="binding site" evidence="16">
    <location>
        <position position="74"/>
    </location>
    <ligand>
        <name>Ca(2+)</name>
        <dbReference type="ChEBI" id="CHEBI:29108"/>
        <label>1</label>
    </ligand>
</feature>